<name>B7K1K4_RIPO1</name>
<dbReference type="PANTHER" id="PTHR10272">
    <property type="entry name" value="PLATELET-ACTIVATING FACTOR ACETYLHYDROLASE"/>
    <property type="match status" value="1"/>
</dbReference>
<dbReference type="AlphaFoldDB" id="B7K1K4"/>
<dbReference type="HOGENOM" id="CLU_029435_0_0_3"/>
<keyword evidence="6" id="KW-1185">Reference proteome</keyword>
<evidence type="ECO:0000259" key="4">
    <source>
        <dbReference type="Pfam" id="PF07176"/>
    </source>
</evidence>
<accession>B7K1K4</accession>
<dbReference type="RefSeq" id="WP_012596804.1">
    <property type="nucleotide sequence ID" value="NC_011726.1"/>
</dbReference>
<dbReference type="GO" id="GO:0003847">
    <property type="term" value="F:1-alkyl-2-acetylglycerophosphocholine esterase activity"/>
    <property type="evidence" value="ECO:0007669"/>
    <property type="project" value="TreeGrafter"/>
</dbReference>
<evidence type="ECO:0000256" key="2">
    <source>
        <dbReference type="ARBA" id="ARBA00022963"/>
    </source>
</evidence>
<sequence length="572" mass="63704">MNPYRLFSQGLMRQLIQGLTLATLSASLTTLPVAAYQRLHFIYPPINRSLGIDSLTLFAEEGIVNRELEDYLNLAGVNDQQKAEFREALRKKAPVDPIQLSRFLNSSLGESILERLGVLISIRGGRNGKYAIRGAMVKAALDPQEGLTVLNVFRNLAVDMQFNLDDIFITADYIDLLGRGTDGVVEEMKRLAAMEANNGTPVNFSTLPDLRQPGSYGVAPERIWQLKDESRDRNFDALVVQPQRWREGKIPVVIISHGLASRPEDFADRAKQLASYGYLVVLPRHIGSDTRQLQAMLEGFSREVYKVSEFVDRPLDISYVIDELERRNNPEFQGRLDLQNVGVMGHSFGGYTALAVAGASLDFATLENQCSRRIWGPNLSLLLQCQALELPRKEYNFRDERVTSILIINPVTSAIFGQKGLNQVKIPVMIGAGSSDPATPAAVEQLKAFVWINTDDKYLLLVEGQAHVNFSKLDASTKALIDSLPNLQVPKQEIIDSYGNALLPAFAEVYVAKNEAFRPFLTSAYGKYISEQPNALHLVQAEADVPLSELFNRLKPEHFPAIYSPRISNSNP</sequence>
<dbReference type="Gene3D" id="3.40.50.1820">
    <property type="entry name" value="alpha/beta hydrolase"/>
    <property type="match status" value="1"/>
</dbReference>
<protein>
    <recommendedName>
        <fullName evidence="4">DUF1400 domain-containing protein</fullName>
    </recommendedName>
</protein>
<dbReference type="PANTHER" id="PTHR10272:SF13">
    <property type="entry name" value="POLY(ETHYLENE TEREPHTHALATE) HYDROLASE"/>
    <property type="match status" value="1"/>
</dbReference>
<evidence type="ECO:0000313" key="5">
    <source>
        <dbReference type="EMBL" id="ACK67546.1"/>
    </source>
</evidence>
<dbReference type="ESTHER" id="cyap8-b7k1k4">
    <property type="family name" value="Duf_1400"/>
</dbReference>
<keyword evidence="1" id="KW-0378">Hydrolase</keyword>
<keyword evidence="2" id="KW-0442">Lipid degradation</keyword>
<dbReference type="Proteomes" id="UP000008204">
    <property type="component" value="Chromosome"/>
</dbReference>
<organism evidence="5 6">
    <name type="scientific">Rippkaea orientalis (strain PCC 8801 / RF-1)</name>
    <name type="common">Cyanothece sp. (strain PCC 8801)</name>
    <dbReference type="NCBI Taxonomy" id="41431"/>
    <lineage>
        <taxon>Bacteria</taxon>
        <taxon>Bacillati</taxon>
        <taxon>Cyanobacteriota</taxon>
        <taxon>Cyanophyceae</taxon>
        <taxon>Oscillatoriophycideae</taxon>
        <taxon>Chroococcales</taxon>
        <taxon>Aphanothecaceae</taxon>
        <taxon>Rippkaea</taxon>
        <taxon>Rippkaea orientalis</taxon>
    </lineage>
</organism>
<dbReference type="STRING" id="41431.PCC8801_3583"/>
<dbReference type="eggNOG" id="COG4188">
    <property type="taxonomic scope" value="Bacteria"/>
</dbReference>
<dbReference type="Pfam" id="PF07224">
    <property type="entry name" value="Chlorophyllase"/>
    <property type="match status" value="1"/>
</dbReference>
<reference evidence="6" key="1">
    <citation type="journal article" date="2011" name="MBio">
        <title>Novel metabolic attributes of the genus Cyanothece, comprising a group of unicellular nitrogen-fixing Cyanobacteria.</title>
        <authorList>
            <person name="Bandyopadhyay A."/>
            <person name="Elvitigala T."/>
            <person name="Welsh E."/>
            <person name="Stockel J."/>
            <person name="Liberton M."/>
            <person name="Min H."/>
            <person name="Sherman L.A."/>
            <person name="Pakrasi H.B."/>
        </authorList>
    </citation>
    <scope>NUCLEOTIDE SEQUENCE [LARGE SCALE GENOMIC DNA]</scope>
    <source>
        <strain evidence="6">PCC 8801</strain>
    </source>
</reference>
<evidence type="ECO:0000256" key="1">
    <source>
        <dbReference type="ARBA" id="ARBA00022801"/>
    </source>
</evidence>
<proteinExistence type="predicted"/>
<dbReference type="Pfam" id="PF07176">
    <property type="entry name" value="DUF1400"/>
    <property type="match status" value="1"/>
</dbReference>
<dbReference type="GO" id="GO:0016042">
    <property type="term" value="P:lipid catabolic process"/>
    <property type="evidence" value="ECO:0007669"/>
    <property type="project" value="UniProtKB-KW"/>
</dbReference>
<dbReference type="InterPro" id="IPR010802">
    <property type="entry name" value="DUF1400"/>
</dbReference>
<evidence type="ECO:0000256" key="3">
    <source>
        <dbReference type="ARBA" id="ARBA00023098"/>
    </source>
</evidence>
<keyword evidence="3" id="KW-0443">Lipid metabolism</keyword>
<dbReference type="SUPFAM" id="SSF53474">
    <property type="entry name" value="alpha/beta-Hydrolases"/>
    <property type="match status" value="1"/>
</dbReference>
<dbReference type="InterPro" id="IPR017395">
    <property type="entry name" value="Chlorophyllase-like"/>
</dbReference>
<dbReference type="KEGG" id="cyp:PCC8801_3583"/>
<dbReference type="EMBL" id="CP001287">
    <property type="protein sequence ID" value="ACK67546.1"/>
    <property type="molecule type" value="Genomic_DNA"/>
</dbReference>
<dbReference type="OrthoDB" id="422423at2"/>
<gene>
    <name evidence="5" type="ordered locus">PCC8801_3583</name>
</gene>
<evidence type="ECO:0000313" key="6">
    <source>
        <dbReference type="Proteomes" id="UP000008204"/>
    </source>
</evidence>
<dbReference type="InterPro" id="IPR029058">
    <property type="entry name" value="AB_hydrolase_fold"/>
</dbReference>
<feature type="domain" description="DUF1400" evidence="4">
    <location>
        <begin position="37"/>
        <end position="159"/>
    </location>
</feature>